<dbReference type="PROSITE" id="PS50089">
    <property type="entry name" value="ZF_RING_2"/>
    <property type="match status" value="1"/>
</dbReference>
<dbReference type="SUPFAM" id="SSF49899">
    <property type="entry name" value="Concanavalin A-like lectins/glucanases"/>
    <property type="match status" value="1"/>
</dbReference>
<dbReference type="InterPro" id="IPR006574">
    <property type="entry name" value="PRY"/>
</dbReference>
<dbReference type="PROSITE" id="PS50119">
    <property type="entry name" value="ZF_BBOX"/>
    <property type="match status" value="1"/>
</dbReference>
<dbReference type="SMART" id="SM00589">
    <property type="entry name" value="PRY"/>
    <property type="match status" value="1"/>
</dbReference>
<sequence length="519" mass="59570">MAAAASFLEEELCCAVCSDFFKDPVVLKCSHSFCRVCLQKFWEQKSSRECPLCRRKSSGEDPPLNLTLRNIVESYLQQGRVRNVAEKSESRCSLHGEKLLLYCKNDLEPICLVCQTARKHRDHRICPLEEAIEDKKEDLRASLIPLKEKLEKFTKVKQEFEETAKHIKSQSQHTEKRIKEEFEELHQFLREEEEARLAILKVDEMEKSERMKEKIENISKQVSTLSEKIRDIEKAMGAEDVSFLKVGCSLQDPKLALGALIDVAKHLGSLKFRVWEKMLGTVQYTPVTLDPNTAHPWLSVSDDLTSVRDTGVKQQLPDNPERFTKYVLLLGSEGFNSGKHSWEVEVGDKPKWDVGVAAESVKRKGRITSRPEDGFWVVRLTNGDVYTARDSTPTPLRLKRKPQRIRVQLDYDRGEVVSPSPEAMLMISFTMAFCAPSYSSRFLVYSSFRELSLLWNRDPSRHVEPLFLTSLQARPPQGAVFRQTQAHLLVKRTPFFCTSSVVNFLLLRKLFSSLQVTRK</sequence>
<protein>
    <recommendedName>
        <fullName evidence="11">Tripartite motif containing 35-13</fullName>
    </recommendedName>
</protein>
<evidence type="ECO:0000256" key="5">
    <source>
        <dbReference type="SAM" id="Coils"/>
    </source>
</evidence>
<dbReference type="PROSITE" id="PS50188">
    <property type="entry name" value="B302_SPRY"/>
    <property type="match status" value="1"/>
</dbReference>
<dbReference type="InterPro" id="IPR013083">
    <property type="entry name" value="Znf_RING/FYVE/PHD"/>
</dbReference>
<dbReference type="InterPro" id="IPR043136">
    <property type="entry name" value="B30.2/SPRY_sf"/>
</dbReference>
<keyword evidence="2 4" id="KW-0863">Zinc-finger</keyword>
<dbReference type="GO" id="GO:0008270">
    <property type="term" value="F:zinc ion binding"/>
    <property type="evidence" value="ECO:0007669"/>
    <property type="project" value="UniProtKB-KW"/>
</dbReference>
<evidence type="ECO:0000313" key="9">
    <source>
        <dbReference type="Ensembl" id="ENSPKIP00000026662.1"/>
    </source>
</evidence>
<dbReference type="Gene3D" id="2.60.120.920">
    <property type="match status" value="1"/>
</dbReference>
<dbReference type="InterPro" id="IPR001870">
    <property type="entry name" value="B30.2/SPRY"/>
</dbReference>
<dbReference type="InterPro" id="IPR003877">
    <property type="entry name" value="SPRY_dom"/>
</dbReference>
<proteinExistence type="predicted"/>
<dbReference type="Pfam" id="PF00622">
    <property type="entry name" value="SPRY"/>
    <property type="match status" value="1"/>
</dbReference>
<keyword evidence="10" id="KW-1185">Reference proteome</keyword>
<dbReference type="InterPro" id="IPR003879">
    <property type="entry name" value="Butyrophylin_SPRY"/>
</dbReference>
<dbReference type="Ensembl" id="ENSPKIT00000007420.1">
    <property type="protein sequence ID" value="ENSPKIP00000026662.1"/>
    <property type="gene ID" value="ENSPKIG00000008978.1"/>
</dbReference>
<dbReference type="InterPro" id="IPR013320">
    <property type="entry name" value="ConA-like_dom_sf"/>
</dbReference>
<evidence type="ECO:0000256" key="2">
    <source>
        <dbReference type="ARBA" id="ARBA00022771"/>
    </source>
</evidence>
<feature type="coiled-coil region" evidence="5">
    <location>
        <begin position="201"/>
        <end position="235"/>
    </location>
</feature>
<dbReference type="Pfam" id="PF00643">
    <property type="entry name" value="zf-B_box"/>
    <property type="match status" value="1"/>
</dbReference>
<organism evidence="9 10">
    <name type="scientific">Paramormyrops kingsleyae</name>
    <dbReference type="NCBI Taxonomy" id="1676925"/>
    <lineage>
        <taxon>Eukaryota</taxon>
        <taxon>Metazoa</taxon>
        <taxon>Chordata</taxon>
        <taxon>Craniata</taxon>
        <taxon>Vertebrata</taxon>
        <taxon>Euteleostomi</taxon>
        <taxon>Actinopterygii</taxon>
        <taxon>Neopterygii</taxon>
        <taxon>Teleostei</taxon>
        <taxon>Osteoglossocephala</taxon>
        <taxon>Osteoglossomorpha</taxon>
        <taxon>Osteoglossiformes</taxon>
        <taxon>Mormyridae</taxon>
        <taxon>Paramormyrops</taxon>
    </lineage>
</organism>
<evidence type="ECO:0000256" key="3">
    <source>
        <dbReference type="ARBA" id="ARBA00022833"/>
    </source>
</evidence>
<evidence type="ECO:0000256" key="1">
    <source>
        <dbReference type="ARBA" id="ARBA00022723"/>
    </source>
</evidence>
<dbReference type="InterPro" id="IPR001841">
    <property type="entry name" value="Znf_RING"/>
</dbReference>
<dbReference type="Gene3D" id="3.30.160.60">
    <property type="entry name" value="Classic Zinc Finger"/>
    <property type="match status" value="1"/>
</dbReference>
<dbReference type="SUPFAM" id="SSF57845">
    <property type="entry name" value="B-box zinc-binding domain"/>
    <property type="match status" value="1"/>
</dbReference>
<dbReference type="InterPro" id="IPR017907">
    <property type="entry name" value="Znf_RING_CS"/>
</dbReference>
<dbReference type="InterPro" id="IPR000315">
    <property type="entry name" value="Znf_B-box"/>
</dbReference>
<feature type="domain" description="B30.2/SPRY" evidence="8">
    <location>
        <begin position="267"/>
        <end position="460"/>
    </location>
</feature>
<feature type="domain" description="B box-type" evidence="7">
    <location>
        <begin position="87"/>
        <end position="128"/>
    </location>
</feature>
<dbReference type="PROSITE" id="PS00518">
    <property type="entry name" value="ZF_RING_1"/>
    <property type="match status" value="1"/>
</dbReference>
<evidence type="ECO:0008006" key="11">
    <source>
        <dbReference type="Google" id="ProtNLM"/>
    </source>
</evidence>
<reference evidence="9" key="1">
    <citation type="submission" date="2025-08" db="UniProtKB">
        <authorList>
            <consortium name="Ensembl"/>
        </authorList>
    </citation>
    <scope>IDENTIFICATION</scope>
</reference>
<dbReference type="GeneTree" id="ENSGT00970000193390"/>
<reference evidence="9" key="2">
    <citation type="submission" date="2025-09" db="UniProtKB">
        <authorList>
            <consortium name="Ensembl"/>
        </authorList>
    </citation>
    <scope>IDENTIFICATION</scope>
</reference>
<evidence type="ECO:0000256" key="4">
    <source>
        <dbReference type="PROSITE-ProRule" id="PRU00024"/>
    </source>
</evidence>
<evidence type="ECO:0000259" key="7">
    <source>
        <dbReference type="PROSITE" id="PS50119"/>
    </source>
</evidence>
<dbReference type="AlphaFoldDB" id="A0A3B3S7D8"/>
<dbReference type="Proteomes" id="UP000261540">
    <property type="component" value="Unplaced"/>
</dbReference>
<dbReference type="PRINTS" id="PR01407">
    <property type="entry name" value="BUTYPHLNCDUF"/>
</dbReference>
<keyword evidence="5" id="KW-0175">Coiled coil</keyword>
<accession>A0A3B3S7D8</accession>
<dbReference type="STRING" id="1676925.ENSPKIP00000026662"/>
<evidence type="ECO:0000259" key="6">
    <source>
        <dbReference type="PROSITE" id="PS50089"/>
    </source>
</evidence>
<evidence type="ECO:0000259" key="8">
    <source>
        <dbReference type="PROSITE" id="PS50188"/>
    </source>
</evidence>
<dbReference type="SUPFAM" id="SSF57850">
    <property type="entry name" value="RING/U-box"/>
    <property type="match status" value="1"/>
</dbReference>
<dbReference type="Pfam" id="PF15227">
    <property type="entry name" value="zf-C3HC4_4"/>
    <property type="match status" value="1"/>
</dbReference>
<feature type="domain" description="RING-type" evidence="6">
    <location>
        <begin position="14"/>
        <end position="54"/>
    </location>
</feature>
<dbReference type="Pfam" id="PF13765">
    <property type="entry name" value="PRY"/>
    <property type="match status" value="1"/>
</dbReference>
<dbReference type="SMART" id="SM00336">
    <property type="entry name" value="BBOX"/>
    <property type="match status" value="1"/>
</dbReference>
<dbReference type="InterPro" id="IPR050143">
    <property type="entry name" value="TRIM/RBCC"/>
</dbReference>
<dbReference type="FunFam" id="2.60.120.920:FF:000004">
    <property type="entry name" value="Butyrophilin subfamily 1 member A1"/>
    <property type="match status" value="1"/>
</dbReference>
<keyword evidence="3" id="KW-0862">Zinc</keyword>
<name>A0A3B3S7D8_9TELE</name>
<keyword evidence="1" id="KW-0479">Metal-binding</keyword>
<dbReference type="SMART" id="SM00184">
    <property type="entry name" value="RING"/>
    <property type="match status" value="1"/>
</dbReference>
<dbReference type="Gene3D" id="3.30.40.10">
    <property type="entry name" value="Zinc/RING finger domain, C3HC4 (zinc finger)"/>
    <property type="match status" value="1"/>
</dbReference>
<dbReference type="CDD" id="cd13733">
    <property type="entry name" value="SPRY_PRY_C-I_1"/>
    <property type="match status" value="1"/>
</dbReference>
<evidence type="ECO:0000313" key="10">
    <source>
        <dbReference type="Proteomes" id="UP000261540"/>
    </source>
</evidence>
<dbReference type="SMART" id="SM00449">
    <property type="entry name" value="SPRY"/>
    <property type="match status" value="1"/>
</dbReference>
<dbReference type="PANTHER" id="PTHR24103">
    <property type="entry name" value="E3 UBIQUITIN-PROTEIN LIGASE TRIM"/>
    <property type="match status" value="1"/>
</dbReference>